<dbReference type="Pfam" id="PF08231">
    <property type="entry name" value="SYF2"/>
    <property type="match status" value="1"/>
</dbReference>
<evidence type="ECO:0000256" key="2">
    <source>
        <dbReference type="ARBA" id="ARBA00010028"/>
    </source>
</evidence>
<protein>
    <recommendedName>
        <fullName evidence="3 8">Pre-mRNA-splicing factor SYF2</fullName>
    </recommendedName>
</protein>
<organism evidence="10 11">
    <name type="scientific">Syncephalastrum racemosum</name>
    <name type="common">Filamentous fungus</name>
    <dbReference type="NCBI Taxonomy" id="13706"/>
    <lineage>
        <taxon>Eukaryota</taxon>
        <taxon>Fungi</taxon>
        <taxon>Fungi incertae sedis</taxon>
        <taxon>Mucoromycota</taxon>
        <taxon>Mucoromycotina</taxon>
        <taxon>Mucoromycetes</taxon>
        <taxon>Mucorales</taxon>
        <taxon>Syncephalastraceae</taxon>
        <taxon>Syncephalastrum</taxon>
    </lineage>
</organism>
<feature type="compositionally biased region" description="Basic and acidic residues" evidence="9">
    <location>
        <begin position="39"/>
        <end position="70"/>
    </location>
</feature>
<dbReference type="EMBL" id="MCGN01000005">
    <property type="protein sequence ID" value="ORY96249.1"/>
    <property type="molecule type" value="Genomic_DNA"/>
</dbReference>
<dbReference type="Proteomes" id="UP000242180">
    <property type="component" value="Unassembled WGS sequence"/>
</dbReference>
<dbReference type="InterPro" id="IPR013260">
    <property type="entry name" value="mRNA_splic_SYF2"/>
</dbReference>
<reference evidence="10 11" key="1">
    <citation type="submission" date="2016-07" db="EMBL/GenBank/DDBJ databases">
        <title>Pervasive Adenine N6-methylation of Active Genes in Fungi.</title>
        <authorList>
            <consortium name="DOE Joint Genome Institute"/>
            <person name="Mondo S.J."/>
            <person name="Dannebaum R.O."/>
            <person name="Kuo R.C."/>
            <person name="Labutti K."/>
            <person name="Haridas S."/>
            <person name="Kuo A."/>
            <person name="Salamov A."/>
            <person name="Ahrendt S.R."/>
            <person name="Lipzen A."/>
            <person name="Sullivan W."/>
            <person name="Andreopoulos W.B."/>
            <person name="Clum A."/>
            <person name="Lindquist E."/>
            <person name="Daum C."/>
            <person name="Ramamoorthy G.K."/>
            <person name="Gryganskyi A."/>
            <person name="Culley D."/>
            <person name="Magnuson J.K."/>
            <person name="James T.Y."/>
            <person name="O'Malley M.A."/>
            <person name="Stajich J.E."/>
            <person name="Spatafora J.W."/>
            <person name="Visel A."/>
            <person name="Grigoriev I.V."/>
        </authorList>
    </citation>
    <scope>NUCLEOTIDE SEQUENCE [LARGE SCALE GENOMIC DNA]</scope>
    <source>
        <strain evidence="10 11">NRRL 2496</strain>
    </source>
</reference>
<dbReference type="GO" id="GO:0071013">
    <property type="term" value="C:catalytic step 2 spliceosome"/>
    <property type="evidence" value="ECO:0007669"/>
    <property type="project" value="TreeGrafter"/>
</dbReference>
<comment type="subcellular location">
    <subcellularLocation>
        <location evidence="1 8">Nucleus</location>
    </subcellularLocation>
</comment>
<evidence type="ECO:0000256" key="6">
    <source>
        <dbReference type="ARBA" id="ARBA00023187"/>
    </source>
</evidence>
<sequence>MDASPAPESEHNNNEDDTSSSTSMADRLAKLKQLKRRRATEVEQGNRRDRNLEFQRSKENPRWKAKQERKRQEALKYLEKQEAKDKGEDYERKQFWKYSAESVEAWEEKMQTKAERANNGFTDHAQLAHKKYIKLLQQFKPDLAAYAEKKLEGITRAIQNGEDPTVLTNAAEDLDYGSLVDKPSKAAVDRLAADVQKQILTRETRSRERKEQADDISWINEKNRVFNQKIARFYDKYTKEIRENLERGTAL</sequence>
<proteinExistence type="inferred from homology"/>
<keyword evidence="5 8" id="KW-0747">Spliceosome</keyword>
<dbReference type="OMA" id="RRRMHND"/>
<name>A0A1X2HBS8_SYNRA</name>
<evidence type="ECO:0000313" key="11">
    <source>
        <dbReference type="Proteomes" id="UP000242180"/>
    </source>
</evidence>
<gene>
    <name evidence="10" type="ORF">BCR43DRAFT_439559</name>
</gene>
<feature type="region of interest" description="Disordered" evidence="9">
    <location>
        <begin position="1"/>
        <end position="70"/>
    </location>
</feature>
<evidence type="ECO:0000256" key="9">
    <source>
        <dbReference type="SAM" id="MobiDB-lite"/>
    </source>
</evidence>
<evidence type="ECO:0000313" key="10">
    <source>
        <dbReference type="EMBL" id="ORY96249.1"/>
    </source>
</evidence>
<keyword evidence="11" id="KW-1185">Reference proteome</keyword>
<evidence type="ECO:0000256" key="3">
    <source>
        <dbReference type="ARBA" id="ARBA00014745"/>
    </source>
</evidence>
<evidence type="ECO:0000256" key="7">
    <source>
        <dbReference type="ARBA" id="ARBA00023242"/>
    </source>
</evidence>
<keyword evidence="7 8" id="KW-0539">Nucleus</keyword>
<dbReference type="PANTHER" id="PTHR13264">
    <property type="entry name" value="GCIP-INTERACTING PROTEIN P29"/>
    <property type="match status" value="1"/>
</dbReference>
<accession>A0A1X2HBS8</accession>
<comment type="similarity">
    <text evidence="2 8">Belongs to the SYF2 family.</text>
</comment>
<evidence type="ECO:0000256" key="8">
    <source>
        <dbReference type="RuleBase" id="RU367148"/>
    </source>
</evidence>
<dbReference type="PANTHER" id="PTHR13264:SF5">
    <property type="entry name" value="PRE-MRNA-SPLICING FACTOR SYF2"/>
    <property type="match status" value="1"/>
</dbReference>
<evidence type="ECO:0000256" key="4">
    <source>
        <dbReference type="ARBA" id="ARBA00022664"/>
    </source>
</evidence>
<comment type="subunit">
    <text evidence="8">May be part of a spliceosome complex.</text>
</comment>
<dbReference type="InParanoid" id="A0A1X2HBS8"/>
<comment type="caution">
    <text evidence="10">The sequence shown here is derived from an EMBL/GenBank/DDBJ whole genome shotgun (WGS) entry which is preliminary data.</text>
</comment>
<dbReference type="GO" id="GO:0071014">
    <property type="term" value="C:post-mRNA release spliceosomal complex"/>
    <property type="evidence" value="ECO:0007669"/>
    <property type="project" value="EnsemblFungi"/>
</dbReference>
<dbReference type="GO" id="GO:0000974">
    <property type="term" value="C:Prp19 complex"/>
    <property type="evidence" value="ECO:0007669"/>
    <property type="project" value="EnsemblFungi"/>
</dbReference>
<keyword evidence="4 8" id="KW-0507">mRNA processing</keyword>
<keyword evidence="6 8" id="KW-0508">mRNA splicing</keyword>
<dbReference type="OrthoDB" id="199717at2759"/>
<dbReference type="STRING" id="13706.A0A1X2HBS8"/>
<evidence type="ECO:0000256" key="1">
    <source>
        <dbReference type="ARBA" id="ARBA00004123"/>
    </source>
</evidence>
<comment type="function">
    <text evidence="8">Involved in pre-mRNA splicing.</text>
</comment>
<dbReference type="FunCoup" id="A0A1X2HBS8">
    <property type="interactions" value="394"/>
</dbReference>
<dbReference type="AlphaFoldDB" id="A0A1X2HBS8"/>
<dbReference type="GO" id="GO:0000398">
    <property type="term" value="P:mRNA splicing, via spliceosome"/>
    <property type="evidence" value="ECO:0007669"/>
    <property type="project" value="UniProtKB-UniRule"/>
</dbReference>
<evidence type="ECO:0000256" key="5">
    <source>
        <dbReference type="ARBA" id="ARBA00022728"/>
    </source>
</evidence>